<dbReference type="EMBL" id="PYGE01000012">
    <property type="protein sequence ID" value="PSL01889.1"/>
    <property type="molecule type" value="Genomic_DNA"/>
</dbReference>
<evidence type="ECO:0008006" key="4">
    <source>
        <dbReference type="Google" id="ProtNLM"/>
    </source>
</evidence>
<dbReference type="AlphaFoldDB" id="A0A2P8DXD9"/>
<proteinExistence type="predicted"/>
<protein>
    <recommendedName>
        <fullName evidence="4">DUF2332 domain-containing protein</fullName>
    </recommendedName>
</protein>
<name>A0A2P8DXD9_9ACTN</name>
<dbReference type="Pfam" id="PF10094">
    <property type="entry name" value="DUF2332"/>
    <property type="match status" value="1"/>
</dbReference>
<keyword evidence="3" id="KW-1185">Reference proteome</keyword>
<dbReference type="InterPro" id="IPR011200">
    <property type="entry name" value="UCP012608"/>
</dbReference>
<comment type="caution">
    <text evidence="2">The sequence shown here is derived from an EMBL/GenBank/DDBJ whole genome shotgun (WGS) entry which is preliminary data.</text>
</comment>
<sequence length="364" mass="40075">MTLAERFRSHADACDRMGAPLYGVLMRGMAGDWEAGGVVRDICAGWEDATDADVVQLRFLAGVHRLVLTGRAPALEPYYRNLGGERAPDYAWETAVDVVVRHRDELRHDLEIVPQTNEVGRTVPLVVALYAAAAATGRRRVRLLEVGASAGLNLLPDEYRIDTGSWSWGPPDADVRIDATVEVPVTPVPVEIVARRGCDRDPVDPRSDEGRLRLRSFVWPDDVERYRRLDGALAVAARHPEVAVDRAGAATWLRAQLAEPVGDDVLTVVWHSVVWQYLSQQERREADAVIDAAAARMPLAHVSMEPVDPHRVSDIALTLTTRADDAERPDAAVERLDADRAERTVTLGAVHPHGTPLRPAPPRE</sequence>
<dbReference type="OrthoDB" id="8899077at2"/>
<dbReference type="PIRSF" id="PIRSF012608">
    <property type="entry name" value="UCP012608"/>
    <property type="match status" value="1"/>
</dbReference>
<gene>
    <name evidence="2" type="ORF">CLV30_112129</name>
</gene>
<evidence type="ECO:0000313" key="3">
    <source>
        <dbReference type="Proteomes" id="UP000243528"/>
    </source>
</evidence>
<reference evidence="2 3" key="1">
    <citation type="submission" date="2018-03" db="EMBL/GenBank/DDBJ databases">
        <title>Genomic Encyclopedia of Archaeal and Bacterial Type Strains, Phase II (KMG-II): from individual species to whole genera.</title>
        <authorList>
            <person name="Goeker M."/>
        </authorList>
    </citation>
    <scope>NUCLEOTIDE SEQUENCE [LARGE SCALE GENOMIC DNA]</scope>
    <source>
        <strain evidence="2 3">DSM 45211</strain>
    </source>
</reference>
<accession>A0A2P8DXD9</accession>
<dbReference type="Proteomes" id="UP000243528">
    <property type="component" value="Unassembled WGS sequence"/>
</dbReference>
<evidence type="ECO:0000256" key="1">
    <source>
        <dbReference type="SAM" id="MobiDB-lite"/>
    </source>
</evidence>
<feature type="region of interest" description="Disordered" evidence="1">
    <location>
        <begin position="345"/>
        <end position="364"/>
    </location>
</feature>
<dbReference type="RefSeq" id="WP_106538345.1">
    <property type="nucleotide sequence ID" value="NZ_PYGE01000012.1"/>
</dbReference>
<evidence type="ECO:0000313" key="2">
    <source>
        <dbReference type="EMBL" id="PSL01889.1"/>
    </source>
</evidence>
<organism evidence="2 3">
    <name type="scientific">Haloactinopolyspora alba</name>
    <dbReference type="NCBI Taxonomy" id="648780"/>
    <lineage>
        <taxon>Bacteria</taxon>
        <taxon>Bacillati</taxon>
        <taxon>Actinomycetota</taxon>
        <taxon>Actinomycetes</taxon>
        <taxon>Jiangellales</taxon>
        <taxon>Jiangellaceae</taxon>
        <taxon>Haloactinopolyspora</taxon>
    </lineage>
</organism>